<evidence type="ECO:0000256" key="1">
    <source>
        <dbReference type="ARBA" id="ARBA00004377"/>
    </source>
</evidence>
<dbReference type="EMBL" id="DSRU01000281">
    <property type="protein sequence ID" value="HFM99993.1"/>
    <property type="molecule type" value="Genomic_DNA"/>
</dbReference>
<dbReference type="PANTHER" id="PTHR30386:SF26">
    <property type="entry name" value="TRANSPORT PROTEIN COMB"/>
    <property type="match status" value="1"/>
</dbReference>
<evidence type="ECO:0000256" key="2">
    <source>
        <dbReference type="ARBA" id="ARBA00009477"/>
    </source>
</evidence>
<proteinExistence type="inferred from homology"/>
<dbReference type="InterPro" id="IPR058982">
    <property type="entry name" value="Beta-barrel_AprE"/>
</dbReference>
<dbReference type="Gene3D" id="2.40.30.170">
    <property type="match status" value="1"/>
</dbReference>
<reference evidence="11" key="1">
    <citation type="journal article" date="2020" name="mSystems">
        <title>Genome- and Community-Level Interaction Insights into Carbon Utilization and Element Cycling Functions of Hydrothermarchaeota in Hydrothermal Sediment.</title>
        <authorList>
            <person name="Zhou Z."/>
            <person name="Liu Y."/>
            <person name="Xu W."/>
            <person name="Pan J."/>
            <person name="Luo Z.H."/>
            <person name="Li M."/>
        </authorList>
    </citation>
    <scope>NUCLEOTIDE SEQUENCE [LARGE SCALE GENOMIC DNA]</scope>
    <source>
        <strain evidence="11">SpSt-418</strain>
    </source>
</reference>
<evidence type="ECO:0000256" key="5">
    <source>
        <dbReference type="ARBA" id="ARBA00022519"/>
    </source>
</evidence>
<keyword evidence="8" id="KW-0472">Membrane</keyword>
<dbReference type="Gene3D" id="2.40.50.100">
    <property type="match status" value="1"/>
</dbReference>
<feature type="domain" description="AprE-like beta-barrel" evidence="10">
    <location>
        <begin position="374"/>
        <end position="465"/>
    </location>
</feature>
<evidence type="ECO:0000256" key="9">
    <source>
        <dbReference type="SAM" id="Coils"/>
    </source>
</evidence>
<keyword evidence="6" id="KW-0812">Transmembrane</keyword>
<sequence length="489" mass="55098">MHRQEPLSPLKRLQLRYRKSLKKIEDNLEMKATGLPPVANWSGRITQVILIGIAVGVGWSVVARVDVVVNTSGKLEPESQSQTIQSKTGGTVTAILVQEGEQVKQGQLLVQLDRTSLLNRLRQLLLQRNRLIQEIAILRTARQGKFLNNLDANVKLSPELLNQVQTRLLLIAQLTGNSNNLDAEQQQRFRLYQQQLGDRRSLTTLQSSNIQSQIAEADAQIAQTTFQLQTERELLAKLQPLVKQGAIPRINLLQRQVSVSELEKQLTQNHLQKQRLKLGQIQTQVEEAKLQNDNQQDLQRQLAELDAKFDNTIKESQRQLIEVNSQLNQVQFDLKSQDLRAPVDGVVFELKPKLPGIVAQPGQTLLQIVPNDSLIARVQVANADIANIRPGMPVDIRVDAYPFTEFGSIKGTVSKVGGEAIQTTEQNNSTTFFPVEVHLDRQFLERKTERFTLTPGMRISTIIKVRQRAPITYVTEEITKAFDGIQSVR</sequence>
<dbReference type="PANTHER" id="PTHR30386">
    <property type="entry name" value="MEMBRANE FUSION SUBUNIT OF EMRAB-TOLC MULTIDRUG EFFLUX PUMP"/>
    <property type="match status" value="1"/>
</dbReference>
<organism evidence="11">
    <name type="scientific">Oscillatoriales cyanobacterium SpSt-418</name>
    <dbReference type="NCBI Taxonomy" id="2282169"/>
    <lineage>
        <taxon>Bacteria</taxon>
        <taxon>Bacillati</taxon>
        <taxon>Cyanobacteriota</taxon>
        <taxon>Cyanophyceae</taxon>
        <taxon>Oscillatoriophycideae</taxon>
        <taxon>Oscillatoriales</taxon>
    </lineage>
</organism>
<comment type="caution">
    <text evidence="11">The sequence shown here is derived from an EMBL/GenBank/DDBJ whole genome shotgun (WGS) entry which is preliminary data.</text>
</comment>
<comment type="subcellular location">
    <subcellularLocation>
        <location evidence="1">Cell inner membrane</location>
        <topology evidence="1">Single-pass membrane protein</topology>
    </subcellularLocation>
</comment>
<dbReference type="AlphaFoldDB" id="A0A7C3PGU8"/>
<evidence type="ECO:0000259" key="10">
    <source>
        <dbReference type="Pfam" id="PF26002"/>
    </source>
</evidence>
<keyword evidence="7" id="KW-1133">Transmembrane helix</keyword>
<evidence type="ECO:0000313" key="11">
    <source>
        <dbReference type="EMBL" id="HFM99993.1"/>
    </source>
</evidence>
<accession>A0A7C3PGU8</accession>
<keyword evidence="4" id="KW-1003">Cell membrane</keyword>
<keyword evidence="9" id="KW-0175">Coiled coil</keyword>
<evidence type="ECO:0000256" key="7">
    <source>
        <dbReference type="ARBA" id="ARBA00022989"/>
    </source>
</evidence>
<feature type="coiled-coil region" evidence="9">
    <location>
        <begin position="114"/>
        <end position="141"/>
    </location>
</feature>
<dbReference type="InterPro" id="IPR010129">
    <property type="entry name" value="T1SS_HlyD"/>
</dbReference>
<dbReference type="NCBIfam" id="TIGR01843">
    <property type="entry name" value="type_I_hlyD"/>
    <property type="match status" value="1"/>
</dbReference>
<dbReference type="Pfam" id="PF26002">
    <property type="entry name" value="Beta-barrel_AprE"/>
    <property type="match status" value="1"/>
</dbReference>
<evidence type="ECO:0000256" key="4">
    <source>
        <dbReference type="ARBA" id="ARBA00022475"/>
    </source>
</evidence>
<keyword evidence="5" id="KW-0997">Cell inner membrane</keyword>
<evidence type="ECO:0000256" key="3">
    <source>
        <dbReference type="ARBA" id="ARBA00022448"/>
    </source>
</evidence>
<evidence type="ECO:0000256" key="6">
    <source>
        <dbReference type="ARBA" id="ARBA00022692"/>
    </source>
</evidence>
<dbReference type="InterPro" id="IPR011053">
    <property type="entry name" value="Single_hybrid_motif"/>
</dbReference>
<comment type="similarity">
    <text evidence="2">Belongs to the membrane fusion protein (MFP) (TC 8.A.1) family.</text>
</comment>
<dbReference type="SUPFAM" id="SSF51230">
    <property type="entry name" value="Single hybrid motif"/>
    <property type="match status" value="1"/>
</dbReference>
<name>A0A7C3PGU8_9CYAN</name>
<dbReference type="PRINTS" id="PR01490">
    <property type="entry name" value="RTXTOXIND"/>
</dbReference>
<protein>
    <submittedName>
        <fullName evidence="11">HlyD family type I secretion periplasmic adaptor subunit</fullName>
    </submittedName>
</protein>
<dbReference type="GO" id="GO:0015031">
    <property type="term" value="P:protein transport"/>
    <property type="evidence" value="ECO:0007669"/>
    <property type="project" value="InterPro"/>
</dbReference>
<dbReference type="GO" id="GO:0005886">
    <property type="term" value="C:plasma membrane"/>
    <property type="evidence" value="ECO:0007669"/>
    <property type="project" value="UniProtKB-SubCell"/>
</dbReference>
<gene>
    <name evidence="11" type="ORF">ENR64_19990</name>
</gene>
<dbReference type="InterPro" id="IPR050739">
    <property type="entry name" value="MFP"/>
</dbReference>
<evidence type="ECO:0000256" key="8">
    <source>
        <dbReference type="ARBA" id="ARBA00023136"/>
    </source>
</evidence>
<feature type="coiled-coil region" evidence="9">
    <location>
        <begin position="271"/>
        <end position="315"/>
    </location>
</feature>
<keyword evidence="3" id="KW-0813">Transport</keyword>